<dbReference type="InterPro" id="IPR010994">
    <property type="entry name" value="RuvA_2-like"/>
</dbReference>
<reference evidence="12 13" key="1">
    <citation type="submission" date="2018-06" db="EMBL/GenBank/DDBJ databases">
        <authorList>
            <consortium name="Pathogen Informatics"/>
            <person name="Doyle S."/>
        </authorList>
    </citation>
    <scope>NUCLEOTIDE SEQUENCE [LARGE SCALE GENOMIC DNA]</scope>
    <source>
        <strain evidence="12 13">NCTC13067</strain>
    </source>
</reference>
<comment type="caution">
    <text evidence="10">Lacks conserved residue(s) required for the propagation of feature annotation.</text>
</comment>
<keyword evidence="2 10" id="KW-0436">Ligase</keyword>
<evidence type="ECO:0000256" key="2">
    <source>
        <dbReference type="ARBA" id="ARBA00022598"/>
    </source>
</evidence>
<dbReference type="Gene3D" id="3.40.50.10190">
    <property type="entry name" value="BRCT domain"/>
    <property type="match status" value="1"/>
</dbReference>
<keyword evidence="6 10" id="KW-0862">Zinc</keyword>
<organism evidence="12 13">
    <name type="scientific">Prevotella denticola</name>
    <dbReference type="NCBI Taxonomy" id="28129"/>
    <lineage>
        <taxon>Bacteria</taxon>
        <taxon>Pseudomonadati</taxon>
        <taxon>Bacteroidota</taxon>
        <taxon>Bacteroidia</taxon>
        <taxon>Bacteroidales</taxon>
        <taxon>Prevotellaceae</taxon>
        <taxon>Prevotella</taxon>
    </lineage>
</organism>
<dbReference type="InterPro" id="IPR036420">
    <property type="entry name" value="BRCT_dom_sf"/>
</dbReference>
<evidence type="ECO:0000313" key="12">
    <source>
        <dbReference type="EMBL" id="SUB87358.1"/>
    </source>
</evidence>
<dbReference type="HAMAP" id="MF_01588">
    <property type="entry name" value="DNA_ligase_A"/>
    <property type="match status" value="1"/>
</dbReference>
<evidence type="ECO:0000256" key="10">
    <source>
        <dbReference type="HAMAP-Rule" id="MF_01588"/>
    </source>
</evidence>
<evidence type="ECO:0000256" key="8">
    <source>
        <dbReference type="ARBA" id="ARBA00023204"/>
    </source>
</evidence>
<comment type="similarity">
    <text evidence="10">Belongs to the NAD-dependent DNA ligase family. LigA subfamily.</text>
</comment>
<feature type="binding site" evidence="10">
    <location>
        <begin position="119"/>
        <end position="120"/>
    </location>
    <ligand>
        <name>NAD(+)</name>
        <dbReference type="ChEBI" id="CHEBI:57540"/>
    </ligand>
</feature>
<dbReference type="CDD" id="cd17748">
    <property type="entry name" value="BRCT_DNA_ligase_like"/>
    <property type="match status" value="1"/>
</dbReference>
<sequence>MSKRQPHSAKCSIFAEKAGRKRESTITAHHPITAYHPPYPPKTMNKEIQSLVKQLNAASNAYYNGREELMTDYEWDAAFDRLKKLEEQTGIVLPDSPTQNVSADNVAGKKEKHEFPALSLAKTKKVEDLARWTEGKPIWLSWKLDGLTLVATYDNGRLTKVVTRGNGHIGTNITHLSRAIEGILQTIPYRGHLVIRGEAVISYPDFEKFNMESEEEYANPRNLASGSLTLKDINEVKQRHLHWIPFTLVYTEEEIGSWGERMAWLERQGFHPVDRELISRPTAGNIQAVIDSWSSRVTGQALNTRYPEADTQRFPYPVDGLVITYDDTAYAATGSVTGHHATRAGYAFKWQDERAETELDYIEWSCAASTISPVAVFQPVELEGTTVKRASLCNISECERLGIGGKGTKIAVIKANKIIPKVVSVIERMGIFHVPETCPVCRSATEVVESEASGTRTLHCTNDHCPAKQLKKFGRFVSKEGVNIDGLSEQTVQKFINLGWICEYADFFHLNEHALQLRTMDGFGDRSVSKLLAAVEKARSVEARRLLFALNIPLVGQDVCNRLLSAYPLKELIRTATESTDDDVFSTIPGIGPEKSASFVRWMKDADNQPVLQHLLAELNVRQASSAPTGSGCQGLTFVITGDVHHYKNRNELKAYIESQGGKVTGSVSKSTDFLINNDVESTSGKNQKAKALSIPIISEEDFIDRFAQGSASGLPAQRTEETLFQD</sequence>
<dbReference type="GO" id="GO:0006260">
    <property type="term" value="P:DNA replication"/>
    <property type="evidence" value="ECO:0007669"/>
    <property type="project" value="UniProtKB-KW"/>
</dbReference>
<dbReference type="SMART" id="SM00532">
    <property type="entry name" value="LIGANc"/>
    <property type="match status" value="1"/>
</dbReference>
<dbReference type="Pfam" id="PF00533">
    <property type="entry name" value="BRCT"/>
    <property type="match status" value="1"/>
</dbReference>
<feature type="active site" description="N6-AMP-lysine intermediate" evidence="10">
    <location>
        <position position="143"/>
    </location>
</feature>
<dbReference type="InterPro" id="IPR004150">
    <property type="entry name" value="NAD_DNA_ligase_OB"/>
</dbReference>
<dbReference type="Proteomes" id="UP000255469">
    <property type="component" value="Unassembled WGS sequence"/>
</dbReference>
<gene>
    <name evidence="10 12" type="primary">ligA</name>
    <name evidence="12" type="ORF">NCTC13067_01026</name>
</gene>
<dbReference type="Pfam" id="PF01653">
    <property type="entry name" value="DNA_ligase_aden"/>
    <property type="match status" value="1"/>
</dbReference>
<dbReference type="SUPFAM" id="SSF52113">
    <property type="entry name" value="BRCT domain"/>
    <property type="match status" value="1"/>
</dbReference>
<feature type="domain" description="BRCT" evidence="11">
    <location>
        <begin position="634"/>
        <end position="701"/>
    </location>
</feature>
<dbReference type="Pfam" id="PF03120">
    <property type="entry name" value="OB_DNA_ligase"/>
    <property type="match status" value="1"/>
</dbReference>
<dbReference type="SUPFAM" id="SSF56091">
    <property type="entry name" value="DNA ligase/mRNA capping enzyme, catalytic domain"/>
    <property type="match status" value="1"/>
</dbReference>
<dbReference type="Gene3D" id="3.30.470.30">
    <property type="entry name" value="DNA ligase/mRNA capping enzyme"/>
    <property type="match status" value="1"/>
</dbReference>
<evidence type="ECO:0000256" key="3">
    <source>
        <dbReference type="ARBA" id="ARBA00022705"/>
    </source>
</evidence>
<dbReference type="EMBL" id="UGTM01000001">
    <property type="protein sequence ID" value="SUB87358.1"/>
    <property type="molecule type" value="Genomic_DNA"/>
</dbReference>
<evidence type="ECO:0000256" key="4">
    <source>
        <dbReference type="ARBA" id="ARBA00022723"/>
    </source>
</evidence>
<dbReference type="Gene3D" id="1.10.287.610">
    <property type="entry name" value="Helix hairpin bin"/>
    <property type="match status" value="1"/>
</dbReference>
<comment type="function">
    <text evidence="1 10">DNA ligase that catalyzes the formation of phosphodiester linkages between 5'-phosphoryl and 3'-hydroxyl groups in double-stranded DNA using NAD as a coenzyme and as the energy source for the reaction. It is essential for DNA replication and repair of damaged DNA.</text>
</comment>
<evidence type="ECO:0000256" key="7">
    <source>
        <dbReference type="ARBA" id="ARBA00023027"/>
    </source>
</evidence>
<dbReference type="InterPro" id="IPR013839">
    <property type="entry name" value="DNAligase_adenylation"/>
</dbReference>
<dbReference type="GO" id="GO:0003911">
    <property type="term" value="F:DNA ligase (NAD+) activity"/>
    <property type="evidence" value="ECO:0007669"/>
    <property type="project" value="UniProtKB-UniRule"/>
</dbReference>
<feature type="binding site" evidence="10">
    <location>
        <position position="465"/>
    </location>
    <ligand>
        <name>Zn(2+)</name>
        <dbReference type="ChEBI" id="CHEBI:29105"/>
    </ligand>
</feature>
<keyword evidence="10" id="KW-0460">Magnesium</keyword>
<accession>A0A379E3S1</accession>
<evidence type="ECO:0000256" key="6">
    <source>
        <dbReference type="ARBA" id="ARBA00022833"/>
    </source>
</evidence>
<name>A0A379E3S1_9BACT</name>
<feature type="binding site" evidence="10">
    <location>
        <position position="349"/>
    </location>
    <ligand>
        <name>NAD(+)</name>
        <dbReference type="ChEBI" id="CHEBI:57540"/>
    </ligand>
</feature>
<dbReference type="InterPro" id="IPR001679">
    <property type="entry name" value="DNA_ligase"/>
</dbReference>
<dbReference type="NCBIfam" id="NF005932">
    <property type="entry name" value="PRK07956.1"/>
    <property type="match status" value="1"/>
</dbReference>
<dbReference type="PROSITE" id="PS50172">
    <property type="entry name" value="BRCT"/>
    <property type="match status" value="1"/>
</dbReference>
<evidence type="ECO:0000259" key="11">
    <source>
        <dbReference type="PROSITE" id="PS50172"/>
    </source>
</evidence>
<feature type="binding site" evidence="10">
    <location>
        <position position="164"/>
    </location>
    <ligand>
        <name>NAD(+)</name>
        <dbReference type="ChEBI" id="CHEBI:57540"/>
    </ligand>
</feature>
<evidence type="ECO:0000313" key="13">
    <source>
        <dbReference type="Proteomes" id="UP000255469"/>
    </source>
</evidence>
<feature type="binding site" evidence="10">
    <location>
        <position position="441"/>
    </location>
    <ligand>
        <name>Zn(2+)</name>
        <dbReference type="ChEBI" id="CHEBI:29105"/>
    </ligand>
</feature>
<dbReference type="GO" id="GO:0006281">
    <property type="term" value="P:DNA repair"/>
    <property type="evidence" value="ECO:0007669"/>
    <property type="project" value="UniProtKB-KW"/>
</dbReference>
<dbReference type="InterPro" id="IPR012340">
    <property type="entry name" value="NA-bd_OB-fold"/>
</dbReference>
<feature type="binding site" evidence="10">
    <location>
        <position position="438"/>
    </location>
    <ligand>
        <name>Zn(2+)</name>
        <dbReference type="ChEBI" id="CHEBI:29105"/>
    </ligand>
</feature>
<comment type="cofactor">
    <cofactor evidence="10">
        <name>Mg(2+)</name>
        <dbReference type="ChEBI" id="CHEBI:18420"/>
    </cofactor>
    <cofactor evidence="10">
        <name>Mn(2+)</name>
        <dbReference type="ChEBI" id="CHEBI:29035"/>
    </cofactor>
</comment>
<keyword evidence="7 10" id="KW-0520">NAD</keyword>
<dbReference type="Gene3D" id="2.40.50.140">
    <property type="entry name" value="Nucleic acid-binding proteins"/>
    <property type="match status" value="1"/>
</dbReference>
<evidence type="ECO:0000256" key="9">
    <source>
        <dbReference type="ARBA" id="ARBA00034005"/>
    </source>
</evidence>
<dbReference type="AlphaFoldDB" id="A0A379E3S1"/>
<dbReference type="PIRSF" id="PIRSF001604">
    <property type="entry name" value="LigA"/>
    <property type="match status" value="1"/>
</dbReference>
<keyword evidence="10" id="KW-0464">Manganese</keyword>
<keyword evidence="5 10" id="KW-0227">DNA damage</keyword>
<dbReference type="GO" id="GO:0046872">
    <property type="term" value="F:metal ion binding"/>
    <property type="evidence" value="ECO:0007669"/>
    <property type="project" value="UniProtKB-KW"/>
</dbReference>
<proteinExistence type="inferred from homology"/>
<dbReference type="InterPro" id="IPR013840">
    <property type="entry name" value="DNAligase_N"/>
</dbReference>
<feature type="binding site" evidence="10">
    <location>
        <position position="198"/>
    </location>
    <ligand>
        <name>NAD(+)</name>
        <dbReference type="ChEBI" id="CHEBI:57540"/>
    </ligand>
</feature>
<dbReference type="SUPFAM" id="SSF50249">
    <property type="entry name" value="Nucleic acid-binding proteins"/>
    <property type="match status" value="1"/>
</dbReference>
<dbReference type="InterPro" id="IPR001357">
    <property type="entry name" value="BRCT_dom"/>
</dbReference>
<keyword evidence="3 10" id="KW-0235">DNA replication</keyword>
<dbReference type="Gene3D" id="1.10.150.20">
    <property type="entry name" value="5' to 3' exonuclease, C-terminal subdomain"/>
    <property type="match status" value="2"/>
</dbReference>
<feature type="binding site" evidence="10">
    <location>
        <position position="460"/>
    </location>
    <ligand>
        <name>Zn(2+)</name>
        <dbReference type="ChEBI" id="CHEBI:29105"/>
    </ligand>
</feature>
<evidence type="ECO:0000256" key="1">
    <source>
        <dbReference type="ARBA" id="ARBA00004067"/>
    </source>
</evidence>
<dbReference type="EC" id="6.5.1.2" evidence="10"/>
<dbReference type="SMART" id="SM00292">
    <property type="entry name" value="BRCT"/>
    <property type="match status" value="1"/>
</dbReference>
<comment type="catalytic activity">
    <reaction evidence="9 10">
        <text>NAD(+) + (deoxyribonucleotide)n-3'-hydroxyl + 5'-phospho-(deoxyribonucleotide)m = (deoxyribonucleotide)n+m + AMP + beta-nicotinamide D-nucleotide.</text>
        <dbReference type="EC" id="6.5.1.2"/>
    </reaction>
</comment>
<dbReference type="SUPFAM" id="SSF47781">
    <property type="entry name" value="RuvA domain 2-like"/>
    <property type="match status" value="1"/>
</dbReference>
<protein>
    <recommendedName>
        <fullName evidence="10">DNA ligase</fullName>
        <ecNumber evidence="10">6.5.1.2</ecNumber>
    </recommendedName>
    <alternativeName>
        <fullName evidence="10">Polydeoxyribonucleotide synthase [NAD(+)]</fullName>
    </alternativeName>
</protein>
<keyword evidence="4 10" id="KW-0479">Metal-binding</keyword>
<evidence type="ECO:0000256" key="5">
    <source>
        <dbReference type="ARBA" id="ARBA00022763"/>
    </source>
</evidence>
<keyword evidence="8 10" id="KW-0234">DNA repair</keyword>